<dbReference type="GeneID" id="76201529"/>
<reference evidence="1 2" key="1">
    <citation type="journal article" date="2019" name="Int. J. Syst. Evol. Microbiol.">
        <title>The Global Catalogue of Microorganisms (GCM) 10K type strain sequencing project: providing services to taxonomists for standard genome sequencing and annotation.</title>
        <authorList>
            <consortium name="The Broad Institute Genomics Platform"/>
            <consortium name="The Broad Institute Genome Sequencing Center for Infectious Disease"/>
            <person name="Wu L."/>
            <person name="Ma J."/>
        </authorList>
    </citation>
    <scope>NUCLEOTIDE SEQUENCE [LARGE SCALE GENOMIC DNA]</scope>
    <source>
        <strain evidence="1 2">RDMS1</strain>
    </source>
</reference>
<dbReference type="EMBL" id="JBHTAX010000001">
    <property type="protein sequence ID" value="MFC7191753.1"/>
    <property type="molecule type" value="Genomic_DNA"/>
</dbReference>
<organism evidence="1 2">
    <name type="scientific">Halocatena marina</name>
    <dbReference type="NCBI Taxonomy" id="2934937"/>
    <lineage>
        <taxon>Archaea</taxon>
        <taxon>Methanobacteriati</taxon>
        <taxon>Methanobacteriota</taxon>
        <taxon>Stenosarchaea group</taxon>
        <taxon>Halobacteria</taxon>
        <taxon>Halobacteriales</taxon>
        <taxon>Natronomonadaceae</taxon>
        <taxon>Halocatena</taxon>
    </lineage>
</organism>
<dbReference type="Proteomes" id="UP001596417">
    <property type="component" value="Unassembled WGS sequence"/>
</dbReference>
<evidence type="ECO:0000313" key="1">
    <source>
        <dbReference type="EMBL" id="MFC7191753.1"/>
    </source>
</evidence>
<evidence type="ECO:0000313" key="2">
    <source>
        <dbReference type="Proteomes" id="UP001596417"/>
    </source>
</evidence>
<comment type="caution">
    <text evidence="1">The sequence shown here is derived from an EMBL/GenBank/DDBJ whole genome shotgun (WGS) entry which is preliminary data.</text>
</comment>
<dbReference type="RefSeq" id="WP_264555475.1">
    <property type="nucleotide sequence ID" value="NZ_CP109979.1"/>
</dbReference>
<accession>A0ABD5YVI2</accession>
<dbReference type="SUPFAM" id="SSF47240">
    <property type="entry name" value="Ferritin-like"/>
    <property type="match status" value="1"/>
</dbReference>
<dbReference type="AlphaFoldDB" id="A0ABD5YVI2"/>
<name>A0ABD5YVI2_9EURY</name>
<protein>
    <submittedName>
        <fullName evidence="1">Rubrerythrin family protein</fullName>
    </submittedName>
</protein>
<gene>
    <name evidence="1" type="ORF">ACFQL7_19490</name>
</gene>
<keyword evidence="2" id="KW-1185">Reference proteome</keyword>
<sequence>MDADAFVEQVNSACATELERLGSEKALIATTDAELETTRVLKEAILVEQRAKATFEAWVVDESDENARAAFERTASQEDDHAERIITRLKNIDSEESEYLNNHPDPEADAVHRELRALETTQERVAAGMVGRPLVSSRTLLQTINFFINEADESTADLFRTIRAETDAAVMDGAMLLETVCETDTEKHQAEAAAISIIETAYKEYAQTLDEMGLDPRPLC</sequence>
<proteinExistence type="predicted"/>
<dbReference type="InterPro" id="IPR009078">
    <property type="entry name" value="Ferritin-like_SF"/>
</dbReference>